<dbReference type="GO" id="GO:0004519">
    <property type="term" value="F:endonuclease activity"/>
    <property type="evidence" value="ECO:0007669"/>
    <property type="project" value="UniProtKB-KW"/>
</dbReference>
<dbReference type="Pfam" id="PF01844">
    <property type="entry name" value="HNH"/>
    <property type="match status" value="1"/>
</dbReference>
<dbReference type="AlphaFoldDB" id="A0A832QC24"/>
<dbReference type="GO" id="GO:0003676">
    <property type="term" value="F:nucleic acid binding"/>
    <property type="evidence" value="ECO:0007669"/>
    <property type="project" value="InterPro"/>
</dbReference>
<proteinExistence type="predicted"/>
<dbReference type="InterPro" id="IPR002711">
    <property type="entry name" value="HNH"/>
</dbReference>
<dbReference type="InterPro" id="IPR003615">
    <property type="entry name" value="HNH_nuc"/>
</dbReference>
<reference evidence="2 3" key="1">
    <citation type="journal article" date="2020" name="Biotechnol. Biofuels">
        <title>New insights from the biogas microbiome by comprehensive genome-resolved metagenomics of nearly 1600 species originating from multiple anaerobic digesters.</title>
        <authorList>
            <person name="Campanaro S."/>
            <person name="Treu L."/>
            <person name="Rodriguez-R L.M."/>
            <person name="Kovalovszki A."/>
            <person name="Ziels R.M."/>
            <person name="Maus I."/>
            <person name="Zhu X."/>
            <person name="Kougias P.G."/>
            <person name="Basile A."/>
            <person name="Luo G."/>
            <person name="Schluter A."/>
            <person name="Konstantinidis K.T."/>
            <person name="Angelidaki I."/>
        </authorList>
    </citation>
    <scope>NUCLEOTIDE SEQUENCE [LARGE SCALE GENOMIC DNA]</scope>
    <source>
        <strain evidence="2">AS05jafATM_89</strain>
    </source>
</reference>
<dbReference type="Gene3D" id="1.10.30.50">
    <property type="match status" value="1"/>
</dbReference>
<organism evidence="2 3">
    <name type="scientific">Candidatus Dojkabacteria bacterium</name>
    <dbReference type="NCBI Taxonomy" id="2099670"/>
    <lineage>
        <taxon>Bacteria</taxon>
        <taxon>Candidatus Dojkabacteria</taxon>
    </lineage>
</organism>
<dbReference type="Proteomes" id="UP000576550">
    <property type="component" value="Unassembled WGS sequence"/>
</dbReference>
<feature type="domain" description="HNH nuclease" evidence="1">
    <location>
        <begin position="5"/>
        <end position="61"/>
    </location>
</feature>
<dbReference type="GO" id="GO:0008270">
    <property type="term" value="F:zinc ion binding"/>
    <property type="evidence" value="ECO:0007669"/>
    <property type="project" value="InterPro"/>
</dbReference>
<evidence type="ECO:0000313" key="2">
    <source>
        <dbReference type="EMBL" id="HHX99536.1"/>
    </source>
</evidence>
<evidence type="ECO:0000313" key="3">
    <source>
        <dbReference type="Proteomes" id="UP000576550"/>
    </source>
</evidence>
<dbReference type="EMBL" id="DUTP01000005">
    <property type="protein sequence ID" value="HHX99536.1"/>
    <property type="molecule type" value="Genomic_DNA"/>
</dbReference>
<name>A0A832QC24_9BACT</name>
<protein>
    <submittedName>
        <fullName evidence="2">HNH endonuclease</fullName>
    </submittedName>
</protein>
<evidence type="ECO:0000259" key="1">
    <source>
        <dbReference type="SMART" id="SM00507"/>
    </source>
</evidence>
<keyword evidence="2" id="KW-0540">Nuclease</keyword>
<keyword evidence="2" id="KW-0255">Endonuclease</keyword>
<gene>
    <name evidence="2" type="ORF">GX533_02575</name>
</gene>
<dbReference type="SMART" id="SM00507">
    <property type="entry name" value="HNHc"/>
    <property type="match status" value="1"/>
</dbReference>
<comment type="caution">
    <text evidence="2">The sequence shown here is derived from an EMBL/GenBank/DDBJ whole genome shotgun (WGS) entry which is preliminary data.</text>
</comment>
<dbReference type="CDD" id="cd00085">
    <property type="entry name" value="HNHc"/>
    <property type="match status" value="1"/>
</dbReference>
<keyword evidence="2" id="KW-0378">Hydrolase</keyword>
<accession>A0A832QC24</accession>
<sequence>MSLTSQEKHEIHKHFNFTCQRCGRKEDPNWRTLQIHHKKKVSRGGKDELSNLLLVCGRCHTKFYHKPKSRKGRQGKTKRRYVNKWWLGK</sequence>